<protein>
    <recommendedName>
        <fullName evidence="4">DUF3324 domain-containing protein</fullName>
    </recommendedName>
</protein>
<evidence type="ECO:0008006" key="4">
    <source>
        <dbReference type="Google" id="ProtNLM"/>
    </source>
</evidence>
<dbReference type="EMBL" id="FNAN01000001">
    <property type="protein sequence ID" value="SDD48871.1"/>
    <property type="molecule type" value="Genomic_DNA"/>
</dbReference>
<keyword evidence="3" id="KW-1185">Reference proteome</keyword>
<dbReference type="Proteomes" id="UP000198748">
    <property type="component" value="Unassembled WGS sequence"/>
</dbReference>
<organism evidence="2 3">
    <name type="scientific">Dyadobacter soli</name>
    <dbReference type="NCBI Taxonomy" id="659014"/>
    <lineage>
        <taxon>Bacteria</taxon>
        <taxon>Pseudomonadati</taxon>
        <taxon>Bacteroidota</taxon>
        <taxon>Cytophagia</taxon>
        <taxon>Cytophagales</taxon>
        <taxon>Spirosomataceae</taxon>
        <taxon>Dyadobacter</taxon>
    </lineage>
</organism>
<dbReference type="AlphaFoldDB" id="A0A1G6V5W0"/>
<feature type="signal peptide" evidence="1">
    <location>
        <begin position="1"/>
        <end position="19"/>
    </location>
</feature>
<feature type="chain" id="PRO_5011643395" description="DUF3324 domain-containing protein" evidence="1">
    <location>
        <begin position="20"/>
        <end position="260"/>
    </location>
</feature>
<name>A0A1G6V5W0_9BACT</name>
<evidence type="ECO:0000256" key="1">
    <source>
        <dbReference type="SAM" id="SignalP"/>
    </source>
</evidence>
<accession>A0A1G6V5W0</accession>
<dbReference type="RefSeq" id="WP_229212513.1">
    <property type="nucleotide sequence ID" value="NZ_FNAN01000001.1"/>
</dbReference>
<sequence>MKWTALLSMMLLVPLPMRASVVILNGLTHSHSIPTASTKVQGTIKVKNEGGKDSRILVYRQDLVAQCDQQAAYPEIGSHSRSLGAGLKTNVDERVIAINEAYDLRYTIEGDPNRQPGTYWEVIMVEVADPVREEAHGGIQVNSKVRYAIQVIVDIGPVEGPPLSYEKVAYEKVSAEQSLLKVVLKNNGSYGARTNVVLEVYDSNGNKLKTTQPNTRMLYPGNCSTFEIPVTDVPKGKYDCVIIADTKKDLFGSNISLQIE</sequence>
<keyword evidence="1" id="KW-0732">Signal</keyword>
<reference evidence="3" key="1">
    <citation type="submission" date="2016-10" db="EMBL/GenBank/DDBJ databases">
        <authorList>
            <person name="Varghese N."/>
            <person name="Submissions S."/>
        </authorList>
    </citation>
    <scope>NUCLEOTIDE SEQUENCE [LARGE SCALE GENOMIC DNA]</scope>
    <source>
        <strain evidence="3">DSM 25329</strain>
    </source>
</reference>
<proteinExistence type="predicted"/>
<evidence type="ECO:0000313" key="2">
    <source>
        <dbReference type="EMBL" id="SDD48871.1"/>
    </source>
</evidence>
<gene>
    <name evidence="2" type="ORF">SAMN04487996_101142</name>
</gene>
<evidence type="ECO:0000313" key="3">
    <source>
        <dbReference type="Proteomes" id="UP000198748"/>
    </source>
</evidence>
<dbReference type="STRING" id="659014.SAMN04487996_101142"/>